<name>A0ABQ8XKA6_9EUKA</name>
<evidence type="ECO:0000313" key="2">
    <source>
        <dbReference type="EMBL" id="KAJ6232520.1"/>
    </source>
</evidence>
<keyword evidence="3" id="KW-1185">Reference proteome</keyword>
<feature type="coiled-coil region" evidence="1">
    <location>
        <begin position="93"/>
        <end position="128"/>
    </location>
</feature>
<gene>
    <name evidence="2" type="ORF">M0813_04736</name>
</gene>
<evidence type="ECO:0000313" key="3">
    <source>
        <dbReference type="Proteomes" id="UP001150062"/>
    </source>
</evidence>
<proteinExistence type="predicted"/>
<dbReference type="EMBL" id="JAOAOG010000291">
    <property type="protein sequence ID" value="KAJ6232520.1"/>
    <property type="molecule type" value="Genomic_DNA"/>
</dbReference>
<evidence type="ECO:0000256" key="1">
    <source>
        <dbReference type="SAM" id="Coils"/>
    </source>
</evidence>
<organism evidence="2 3">
    <name type="scientific">Anaeramoeba flamelloides</name>
    <dbReference type="NCBI Taxonomy" id="1746091"/>
    <lineage>
        <taxon>Eukaryota</taxon>
        <taxon>Metamonada</taxon>
        <taxon>Anaeramoebidae</taxon>
        <taxon>Anaeramoeba</taxon>
    </lineage>
</organism>
<dbReference type="Proteomes" id="UP001150062">
    <property type="component" value="Unassembled WGS sequence"/>
</dbReference>
<reference evidence="2" key="1">
    <citation type="submission" date="2022-08" db="EMBL/GenBank/DDBJ databases">
        <title>Novel sulfate-reducing endosymbionts in the free-living metamonad Anaeramoeba.</title>
        <authorList>
            <person name="Jerlstrom-Hultqvist J."/>
            <person name="Cepicka I."/>
            <person name="Gallot-Lavallee L."/>
            <person name="Salas-Leiva D."/>
            <person name="Curtis B.A."/>
            <person name="Zahonova K."/>
            <person name="Pipaliya S."/>
            <person name="Dacks J."/>
            <person name="Roger A.J."/>
        </authorList>
    </citation>
    <scope>NUCLEOTIDE SEQUENCE</scope>
    <source>
        <strain evidence="2">Schooner1</strain>
    </source>
</reference>
<keyword evidence="1" id="KW-0175">Coiled coil</keyword>
<comment type="caution">
    <text evidence="2">The sequence shown here is derived from an EMBL/GenBank/DDBJ whole genome shotgun (WGS) entry which is preliminary data.</text>
</comment>
<protein>
    <submittedName>
        <fullName evidence="2">Stress response protein nst1</fullName>
    </submittedName>
</protein>
<sequence>MDRVNFTFRSEDEEFKSKFNKVFKDVETMNFELKTNEITEQDTSDVYLLLSTNSFGFLQEKELSYFGESIQKQIQEKIKNDFYSELVVGLSILIPLTEEKKEKEEEKEKEEKEKVLEQEEKIQNNKTKVEPKFKYLLYSPISRGGKYRELNNIFIGLRSAFLTIMHHNKNILKHSQENKNLISTVLCPSVPFISEKAGLEPIFVTKQFFEVYKLIVGTKKKKNKNKEWQIPFPKKLWLANQQNFEMTKAKQEIKTKEKYYY</sequence>
<accession>A0ABQ8XKA6</accession>